<organism evidence="1">
    <name type="scientific">hydrothermal vent metagenome</name>
    <dbReference type="NCBI Taxonomy" id="652676"/>
    <lineage>
        <taxon>unclassified sequences</taxon>
        <taxon>metagenomes</taxon>
        <taxon>ecological metagenomes</taxon>
    </lineage>
</organism>
<dbReference type="AlphaFoldDB" id="A0A3B0XPU6"/>
<gene>
    <name evidence="1" type="ORF">MNBD_GAMMA09-2533</name>
</gene>
<sequence>MNKLSTNTANLKTLMKKTEHNKFWVFLQSRYAQKRKRSGTL</sequence>
<proteinExistence type="predicted"/>
<reference evidence="1" key="1">
    <citation type="submission" date="2018-06" db="EMBL/GenBank/DDBJ databases">
        <authorList>
            <person name="Zhirakovskaya E."/>
        </authorList>
    </citation>
    <scope>NUCLEOTIDE SEQUENCE</scope>
</reference>
<dbReference type="EMBL" id="UOFI01000168">
    <property type="protein sequence ID" value="VAW69581.1"/>
    <property type="molecule type" value="Genomic_DNA"/>
</dbReference>
<accession>A0A3B0XPU6</accession>
<protein>
    <submittedName>
        <fullName evidence="1">Uncharacterized protein</fullName>
    </submittedName>
</protein>
<evidence type="ECO:0000313" key="1">
    <source>
        <dbReference type="EMBL" id="VAW69581.1"/>
    </source>
</evidence>
<name>A0A3B0XPU6_9ZZZZ</name>